<feature type="active site" description="Proton acceptor" evidence="3">
    <location>
        <position position="266"/>
    </location>
</feature>
<feature type="binding site" evidence="3">
    <location>
        <position position="298"/>
    </location>
    <ligand>
        <name>Zn(2+)</name>
        <dbReference type="ChEBI" id="CHEBI:29105"/>
    </ligand>
</feature>
<evidence type="ECO:0000256" key="1">
    <source>
        <dbReference type="ARBA" id="ARBA00022679"/>
    </source>
</evidence>
<keyword evidence="2" id="KW-0520">NAD</keyword>
<keyword evidence="7" id="KW-1185">Reference proteome</keyword>
<feature type="compositionally biased region" description="Acidic residues" evidence="4">
    <location>
        <begin position="450"/>
        <end position="466"/>
    </location>
</feature>
<evidence type="ECO:0000313" key="7">
    <source>
        <dbReference type="Proteomes" id="UP000078348"/>
    </source>
</evidence>
<dbReference type="PANTHER" id="PTHR11085">
    <property type="entry name" value="NAD-DEPENDENT PROTEIN DEACYLASE SIRTUIN-5, MITOCHONDRIAL-RELATED"/>
    <property type="match status" value="1"/>
</dbReference>
<accession>A0A196SAH8</accession>
<dbReference type="SUPFAM" id="SSF52467">
    <property type="entry name" value="DHS-like NAD/FAD-binding domain"/>
    <property type="match status" value="1"/>
</dbReference>
<dbReference type="GO" id="GO:0070403">
    <property type="term" value="F:NAD+ binding"/>
    <property type="evidence" value="ECO:0007669"/>
    <property type="project" value="InterPro"/>
</dbReference>
<sequence>MSLLDDYDVDIMHEERLCPHMRELVTLSVVIKDPSHWYCIHCNQDCPDLDAAVAHSDTKETHVCFFQEKEDCIVCTACSKALVHFCKYFNEAHHGHAEDDDRDSHSSNPADSDGSSSSDDLRRFPTVSDLKYWDSPITIVDLVNGLSQHRFRNIVVVAGAGISCASGIPDFRSANGLYRNLNKYPVPYLRDPSCIFDYYDFKDYPVPFWILAKQMFYTNDQYHPTPCHFFLQLLAQKGLLRRVFTQNIDGLERKAGLAPPLLIEGHGTCLQCACVDCGQRFAASVPQDAVNTQNVPLCGKCGGLIKPSIVFFHENLPEEFYRCVMEDCPRADLLVVMGTSLCVYPMSYIPKRIEASVPRVLLNNQLVGTFREKGYNNMSLLGDCQNLALTLIELCGWKEDYETLLQAYKAEHDVMRIVWEDTYNFDRIEDHLWEYEKELQAGTPMQADSDSSEEEEEEEAMTEEAKEEEEDSFLSFLRSSPYLQHCVTRDDGRTLPQYGENAEDVEVATQYFFREILKGRVNNSFVKDVGTGERVVLRLRGVLLTLNSANSRCFKELLKWGTKEYTDYSE</sequence>
<feature type="domain" description="Deacetylase sirtuin-type" evidence="5">
    <location>
        <begin position="133"/>
        <end position="398"/>
    </location>
</feature>
<evidence type="ECO:0000256" key="3">
    <source>
        <dbReference type="PROSITE-ProRule" id="PRU00236"/>
    </source>
</evidence>
<proteinExistence type="predicted"/>
<dbReference type="PROSITE" id="PS50305">
    <property type="entry name" value="SIRTUIN"/>
    <property type="match status" value="1"/>
</dbReference>
<dbReference type="Gene3D" id="3.40.50.1220">
    <property type="entry name" value="TPP-binding domain"/>
    <property type="match status" value="1"/>
</dbReference>
<feature type="compositionally biased region" description="Low complexity" evidence="4">
    <location>
        <begin position="106"/>
        <end position="118"/>
    </location>
</feature>
<dbReference type="Gene3D" id="3.30.1600.10">
    <property type="entry name" value="SIR2/SIRT2 'Small Domain"/>
    <property type="match status" value="1"/>
</dbReference>
<evidence type="ECO:0000313" key="6">
    <source>
        <dbReference type="EMBL" id="OAO13004.1"/>
    </source>
</evidence>
<dbReference type="InterPro" id="IPR029035">
    <property type="entry name" value="DHS-like_NAD/FAD-binding_dom"/>
</dbReference>
<dbReference type="Proteomes" id="UP000078348">
    <property type="component" value="Unassembled WGS sequence"/>
</dbReference>
<name>A0A196SAH8_BLAHN</name>
<dbReference type="GO" id="GO:0005634">
    <property type="term" value="C:nucleus"/>
    <property type="evidence" value="ECO:0007669"/>
    <property type="project" value="TreeGrafter"/>
</dbReference>
<keyword evidence="3" id="KW-0479">Metal-binding</keyword>
<dbReference type="OrthoDB" id="424302at2759"/>
<dbReference type="GO" id="GO:0046872">
    <property type="term" value="F:metal ion binding"/>
    <property type="evidence" value="ECO:0007669"/>
    <property type="project" value="UniProtKB-KW"/>
</dbReference>
<feature type="binding site" evidence="3">
    <location>
        <position position="301"/>
    </location>
    <ligand>
        <name>Zn(2+)</name>
        <dbReference type="ChEBI" id="CHEBI:29105"/>
    </ligand>
</feature>
<dbReference type="InterPro" id="IPR003000">
    <property type="entry name" value="Sirtuin"/>
</dbReference>
<feature type="binding site" evidence="3">
    <location>
        <position position="277"/>
    </location>
    <ligand>
        <name>Zn(2+)</name>
        <dbReference type="ChEBI" id="CHEBI:29105"/>
    </ligand>
</feature>
<dbReference type="PANTHER" id="PTHR11085:SF10">
    <property type="entry name" value="NAD-DEPENDENT PROTEIN DEACYLASE SIRTUIN-5, MITOCHONDRIAL-RELATED"/>
    <property type="match status" value="1"/>
</dbReference>
<evidence type="ECO:0000256" key="4">
    <source>
        <dbReference type="SAM" id="MobiDB-lite"/>
    </source>
</evidence>
<evidence type="ECO:0000259" key="5">
    <source>
        <dbReference type="PROSITE" id="PS50305"/>
    </source>
</evidence>
<gene>
    <name evidence="6" type="ORF">AV274_5297</name>
</gene>
<feature type="region of interest" description="Disordered" evidence="4">
    <location>
        <begin position="97"/>
        <end position="121"/>
    </location>
</feature>
<dbReference type="InterPro" id="IPR050134">
    <property type="entry name" value="NAD-dep_sirtuin_deacylases"/>
</dbReference>
<dbReference type="EMBL" id="LXWW01000479">
    <property type="protein sequence ID" value="OAO13004.1"/>
    <property type="molecule type" value="Genomic_DNA"/>
</dbReference>
<feature type="region of interest" description="Disordered" evidence="4">
    <location>
        <begin position="442"/>
        <end position="466"/>
    </location>
</feature>
<protein>
    <submittedName>
        <fullName evidence="6">NAD-dependent histone deacetylase SIR2</fullName>
    </submittedName>
</protein>
<dbReference type="STRING" id="478820.A0A196SAH8"/>
<dbReference type="Pfam" id="PF02146">
    <property type="entry name" value="SIR2"/>
    <property type="match status" value="1"/>
</dbReference>
<dbReference type="AlphaFoldDB" id="A0A196SAH8"/>
<dbReference type="InterPro" id="IPR026591">
    <property type="entry name" value="Sirtuin_cat_small_dom_sf"/>
</dbReference>
<organism evidence="6 7">
    <name type="scientific">Blastocystis sp. subtype 1 (strain ATCC 50177 / NandII)</name>
    <dbReference type="NCBI Taxonomy" id="478820"/>
    <lineage>
        <taxon>Eukaryota</taxon>
        <taxon>Sar</taxon>
        <taxon>Stramenopiles</taxon>
        <taxon>Bigyra</taxon>
        <taxon>Opalozoa</taxon>
        <taxon>Opalinata</taxon>
        <taxon>Blastocystidae</taxon>
        <taxon>Blastocystis</taxon>
    </lineage>
</organism>
<comment type="caution">
    <text evidence="6">The sequence shown here is derived from an EMBL/GenBank/DDBJ whole genome shotgun (WGS) entry which is preliminary data.</text>
</comment>
<evidence type="ECO:0000256" key="2">
    <source>
        <dbReference type="ARBA" id="ARBA00023027"/>
    </source>
</evidence>
<keyword evidence="1" id="KW-0808">Transferase</keyword>
<reference evidence="6 7" key="1">
    <citation type="submission" date="2016-05" db="EMBL/GenBank/DDBJ databases">
        <title>Nuclear genome of Blastocystis sp. subtype 1 NandII.</title>
        <authorList>
            <person name="Gentekaki E."/>
            <person name="Curtis B."/>
            <person name="Stairs C."/>
            <person name="Eme L."/>
            <person name="Herman E."/>
            <person name="Klimes V."/>
            <person name="Arias M.C."/>
            <person name="Elias M."/>
            <person name="Hilliou F."/>
            <person name="Klute M."/>
            <person name="Malik S.-B."/>
            <person name="Pightling A."/>
            <person name="Rachubinski R."/>
            <person name="Salas D."/>
            <person name="Schlacht A."/>
            <person name="Suga H."/>
            <person name="Archibald J."/>
            <person name="Ball S.G."/>
            <person name="Clark G."/>
            <person name="Dacks J."/>
            <person name="Van Der Giezen M."/>
            <person name="Tsaousis A."/>
            <person name="Roger A."/>
        </authorList>
    </citation>
    <scope>NUCLEOTIDE SEQUENCE [LARGE SCALE GENOMIC DNA]</scope>
    <source>
        <strain evidence="7">ATCC 50177 / NandII</strain>
    </source>
</reference>
<dbReference type="GO" id="GO:0017136">
    <property type="term" value="F:histone deacetylase activity, NAD-dependent"/>
    <property type="evidence" value="ECO:0007669"/>
    <property type="project" value="TreeGrafter"/>
</dbReference>
<keyword evidence="3" id="KW-0862">Zinc</keyword>
<dbReference type="InterPro" id="IPR026590">
    <property type="entry name" value="Ssirtuin_cat_dom"/>
</dbReference>
<feature type="binding site" evidence="3">
    <location>
        <position position="274"/>
    </location>
    <ligand>
        <name>Zn(2+)</name>
        <dbReference type="ChEBI" id="CHEBI:29105"/>
    </ligand>
</feature>